<protein>
    <submittedName>
        <fullName evidence="9">ABC transporter ATP-binding protein</fullName>
    </submittedName>
</protein>
<gene>
    <name evidence="9" type="ORF">P4I72_00885</name>
</gene>
<dbReference type="SMART" id="SM00382">
    <property type="entry name" value="AAA"/>
    <property type="match status" value="1"/>
</dbReference>
<dbReference type="NCBIfam" id="NF047576">
    <property type="entry name" value="opine_ATP_CntF"/>
    <property type="match status" value="1"/>
</dbReference>
<evidence type="ECO:0000256" key="5">
    <source>
        <dbReference type="ARBA" id="ARBA00022741"/>
    </source>
</evidence>
<dbReference type="RefSeq" id="WP_326070093.1">
    <property type="nucleotide sequence ID" value="NZ_JARLKY010000002.1"/>
</dbReference>
<dbReference type="CDD" id="cd03257">
    <property type="entry name" value="ABC_NikE_OppD_transporters"/>
    <property type="match status" value="1"/>
</dbReference>
<dbReference type="InterPro" id="IPR017871">
    <property type="entry name" value="ABC_transporter-like_CS"/>
</dbReference>
<dbReference type="GO" id="GO:0005524">
    <property type="term" value="F:ATP binding"/>
    <property type="evidence" value="ECO:0007669"/>
    <property type="project" value="UniProtKB-KW"/>
</dbReference>
<dbReference type="Pfam" id="PF00005">
    <property type="entry name" value="ABC_tran"/>
    <property type="match status" value="1"/>
</dbReference>
<dbReference type="PANTHER" id="PTHR43297">
    <property type="entry name" value="OLIGOPEPTIDE TRANSPORT ATP-BINDING PROTEIN APPD"/>
    <property type="match status" value="1"/>
</dbReference>
<evidence type="ECO:0000256" key="7">
    <source>
        <dbReference type="ARBA" id="ARBA00023136"/>
    </source>
</evidence>
<dbReference type="Gene3D" id="3.40.50.300">
    <property type="entry name" value="P-loop containing nucleotide triphosphate hydrolases"/>
    <property type="match status" value="1"/>
</dbReference>
<comment type="similarity">
    <text evidence="2">Belongs to the ABC transporter superfamily.</text>
</comment>
<keyword evidence="5" id="KW-0547">Nucleotide-binding</keyword>
<dbReference type="SUPFAM" id="SSF52540">
    <property type="entry name" value="P-loop containing nucleoside triphosphate hydrolases"/>
    <property type="match status" value="1"/>
</dbReference>
<keyword evidence="3" id="KW-0813">Transport</keyword>
<dbReference type="EMBL" id="JARLKY010000002">
    <property type="protein sequence ID" value="MEC0225678.1"/>
    <property type="molecule type" value="Genomic_DNA"/>
</dbReference>
<comment type="caution">
    <text evidence="9">The sequence shown here is derived from an EMBL/GenBank/DDBJ whole genome shotgun (WGS) entry which is preliminary data.</text>
</comment>
<dbReference type="InterPro" id="IPR003439">
    <property type="entry name" value="ABC_transporter-like_ATP-bd"/>
</dbReference>
<feature type="domain" description="ABC transporter" evidence="8">
    <location>
        <begin position="6"/>
        <end position="251"/>
    </location>
</feature>
<dbReference type="Proteomes" id="UP001338137">
    <property type="component" value="Unassembled WGS sequence"/>
</dbReference>
<dbReference type="NCBIfam" id="NF047578">
    <property type="entry name" value="opine_ATP_CntD"/>
    <property type="match status" value="1"/>
</dbReference>
<keyword evidence="6 9" id="KW-0067">ATP-binding</keyword>
<dbReference type="PANTHER" id="PTHR43297:SF2">
    <property type="entry name" value="DIPEPTIDE TRANSPORT ATP-BINDING PROTEIN DPPD"/>
    <property type="match status" value="1"/>
</dbReference>
<dbReference type="PROSITE" id="PS50893">
    <property type="entry name" value="ABC_TRANSPORTER_2"/>
    <property type="match status" value="1"/>
</dbReference>
<evidence type="ECO:0000256" key="4">
    <source>
        <dbReference type="ARBA" id="ARBA00022475"/>
    </source>
</evidence>
<organism evidence="9 10">
    <name type="scientific">Paenibacillus alba</name>
    <dbReference type="NCBI Taxonomy" id="1197127"/>
    <lineage>
        <taxon>Bacteria</taxon>
        <taxon>Bacillati</taxon>
        <taxon>Bacillota</taxon>
        <taxon>Bacilli</taxon>
        <taxon>Bacillales</taxon>
        <taxon>Paenibacillaceae</taxon>
        <taxon>Paenibacillus</taxon>
    </lineage>
</organism>
<keyword evidence="7" id="KW-0472">Membrane</keyword>
<evidence type="ECO:0000313" key="10">
    <source>
        <dbReference type="Proteomes" id="UP001338137"/>
    </source>
</evidence>
<sequence>MNVLKVEHLNVWDANTNELIVADCSFQLKQGSCLSIVGESGSGKSMTCRAIMRLNKPWIRQSGAIHLNGENIMKLSAKEMRKRRGKQLCMIVQNGMRAFDPSCVIGVHMRETLAQHFGWNRKESEEHIIRAMASVMLKDPAENLNKYPHELSGGMLQRMMIALSLVLEPEVVIADEPTSALDAISQFEVVEQLIHMRERTGCSMIVISHDFAVVKKVADEVLVMKDGAIIERGRTQAIFTEAQHPYTQYLISSRLALSAHFKKLVKEERVEIASR</sequence>
<evidence type="ECO:0000256" key="6">
    <source>
        <dbReference type="ARBA" id="ARBA00022840"/>
    </source>
</evidence>
<evidence type="ECO:0000256" key="3">
    <source>
        <dbReference type="ARBA" id="ARBA00022448"/>
    </source>
</evidence>
<evidence type="ECO:0000256" key="2">
    <source>
        <dbReference type="ARBA" id="ARBA00005417"/>
    </source>
</evidence>
<dbReference type="InterPro" id="IPR027417">
    <property type="entry name" value="P-loop_NTPase"/>
</dbReference>
<evidence type="ECO:0000313" key="9">
    <source>
        <dbReference type="EMBL" id="MEC0225678.1"/>
    </source>
</evidence>
<keyword evidence="4" id="KW-1003">Cell membrane</keyword>
<keyword evidence="10" id="KW-1185">Reference proteome</keyword>
<name>A0ABU6FUX0_9BACL</name>
<accession>A0ABU6FUX0</accession>
<dbReference type="PROSITE" id="PS00211">
    <property type="entry name" value="ABC_TRANSPORTER_1"/>
    <property type="match status" value="1"/>
</dbReference>
<evidence type="ECO:0000256" key="1">
    <source>
        <dbReference type="ARBA" id="ARBA00004202"/>
    </source>
</evidence>
<evidence type="ECO:0000259" key="8">
    <source>
        <dbReference type="PROSITE" id="PS50893"/>
    </source>
</evidence>
<dbReference type="InterPro" id="IPR003593">
    <property type="entry name" value="AAA+_ATPase"/>
</dbReference>
<comment type="subcellular location">
    <subcellularLocation>
        <location evidence="1">Cell membrane</location>
        <topology evidence="1">Peripheral membrane protein</topology>
    </subcellularLocation>
</comment>
<proteinExistence type="inferred from homology"/>
<dbReference type="InterPro" id="IPR050388">
    <property type="entry name" value="ABC_Ni/Peptide_Import"/>
</dbReference>
<reference evidence="9 10" key="1">
    <citation type="submission" date="2023-03" db="EMBL/GenBank/DDBJ databases">
        <title>Bacillus Genome Sequencing.</title>
        <authorList>
            <person name="Dunlap C."/>
        </authorList>
    </citation>
    <scope>NUCLEOTIDE SEQUENCE [LARGE SCALE GENOMIC DNA]</scope>
    <source>
        <strain evidence="9 10">BD-533</strain>
    </source>
</reference>